<dbReference type="InterPro" id="IPR000425">
    <property type="entry name" value="MIP"/>
</dbReference>
<gene>
    <name evidence="7" type="ORF">UFOPK3574_00938</name>
</gene>
<dbReference type="Gene3D" id="1.20.1080.10">
    <property type="entry name" value="Glycerol uptake facilitator protein"/>
    <property type="match status" value="1"/>
</dbReference>
<feature type="transmembrane region" description="Helical" evidence="6">
    <location>
        <begin position="181"/>
        <end position="204"/>
    </location>
</feature>
<feature type="transmembrane region" description="Helical" evidence="6">
    <location>
        <begin position="140"/>
        <end position="161"/>
    </location>
</feature>
<dbReference type="EMBL" id="CAESAF010000125">
    <property type="protein sequence ID" value="CAB4341231.1"/>
    <property type="molecule type" value="Genomic_DNA"/>
</dbReference>
<dbReference type="PANTHER" id="PTHR19139:SF199">
    <property type="entry name" value="MIP17260P"/>
    <property type="match status" value="1"/>
</dbReference>
<evidence type="ECO:0000313" key="7">
    <source>
        <dbReference type="EMBL" id="CAB4341231.1"/>
    </source>
</evidence>
<comment type="similarity">
    <text evidence="2">Belongs to the MIP/aquaporin (TC 1.A.8) family.</text>
</comment>
<sequence>MLGTATLLLVVIGSGVMATNLSKDVGVQLAINSASTGLILYILITLLGPISGAHFNPVVTVIQLFKKNITLSLASAYLATQLVGAVIGVALANFIFKLPIIEISQKDRAGADLFVSEILATAGLVFIIFTAIAQKSEAKIPVLVGAYISAAYFFTSSTSFANPVVTVARTLSDSFAGIAPASVLPFVAAQVIGAIAGIALTKFITSTNQS</sequence>
<dbReference type="GO" id="GO:0005886">
    <property type="term" value="C:plasma membrane"/>
    <property type="evidence" value="ECO:0007669"/>
    <property type="project" value="TreeGrafter"/>
</dbReference>
<evidence type="ECO:0000256" key="4">
    <source>
        <dbReference type="ARBA" id="ARBA00022989"/>
    </source>
</evidence>
<dbReference type="GO" id="GO:0015250">
    <property type="term" value="F:water channel activity"/>
    <property type="evidence" value="ECO:0007669"/>
    <property type="project" value="TreeGrafter"/>
</dbReference>
<feature type="transmembrane region" description="Helical" evidence="6">
    <location>
        <begin position="77"/>
        <end position="101"/>
    </location>
</feature>
<comment type="subcellular location">
    <subcellularLocation>
        <location evidence="1">Membrane</location>
        <topology evidence="1">Multi-pass membrane protein</topology>
    </subcellularLocation>
</comment>
<reference evidence="7" key="1">
    <citation type="submission" date="2020-05" db="EMBL/GenBank/DDBJ databases">
        <authorList>
            <person name="Chiriac C."/>
            <person name="Salcher M."/>
            <person name="Ghai R."/>
            <person name="Kavagutti S V."/>
        </authorList>
    </citation>
    <scope>NUCLEOTIDE SEQUENCE</scope>
</reference>
<dbReference type="Pfam" id="PF00230">
    <property type="entry name" value="MIP"/>
    <property type="match status" value="1"/>
</dbReference>
<keyword evidence="4 6" id="KW-1133">Transmembrane helix</keyword>
<dbReference type="InterPro" id="IPR023271">
    <property type="entry name" value="Aquaporin-like"/>
</dbReference>
<evidence type="ECO:0000256" key="2">
    <source>
        <dbReference type="ARBA" id="ARBA00006175"/>
    </source>
</evidence>
<organism evidence="7">
    <name type="scientific">freshwater metagenome</name>
    <dbReference type="NCBI Taxonomy" id="449393"/>
    <lineage>
        <taxon>unclassified sequences</taxon>
        <taxon>metagenomes</taxon>
        <taxon>ecological metagenomes</taxon>
    </lineage>
</organism>
<dbReference type="PANTHER" id="PTHR19139">
    <property type="entry name" value="AQUAPORIN TRANSPORTER"/>
    <property type="match status" value="1"/>
</dbReference>
<dbReference type="InterPro" id="IPR034294">
    <property type="entry name" value="Aquaporin_transptr"/>
</dbReference>
<evidence type="ECO:0000256" key="3">
    <source>
        <dbReference type="ARBA" id="ARBA00022692"/>
    </source>
</evidence>
<protein>
    <submittedName>
        <fullName evidence="7">Unannotated protein</fullName>
    </submittedName>
</protein>
<keyword evidence="5 6" id="KW-0472">Membrane</keyword>
<evidence type="ECO:0000256" key="6">
    <source>
        <dbReference type="SAM" id="Phobius"/>
    </source>
</evidence>
<dbReference type="AlphaFoldDB" id="A0A6J5ZF59"/>
<feature type="transmembrane region" description="Helical" evidence="6">
    <location>
        <begin position="113"/>
        <end position="133"/>
    </location>
</feature>
<name>A0A6J5ZF59_9ZZZZ</name>
<proteinExistence type="inferred from homology"/>
<accession>A0A6J5ZF59</accession>
<feature type="transmembrane region" description="Helical" evidence="6">
    <location>
        <begin position="38"/>
        <end position="65"/>
    </location>
</feature>
<dbReference type="PRINTS" id="PR00783">
    <property type="entry name" value="MINTRINSICP"/>
</dbReference>
<evidence type="ECO:0000256" key="5">
    <source>
        <dbReference type="ARBA" id="ARBA00023136"/>
    </source>
</evidence>
<keyword evidence="3 6" id="KW-0812">Transmembrane</keyword>
<evidence type="ECO:0000256" key="1">
    <source>
        <dbReference type="ARBA" id="ARBA00004141"/>
    </source>
</evidence>
<dbReference type="SUPFAM" id="SSF81338">
    <property type="entry name" value="Aquaporin-like"/>
    <property type="match status" value="1"/>
</dbReference>